<dbReference type="CDD" id="cd00093">
    <property type="entry name" value="HTH_XRE"/>
    <property type="match status" value="1"/>
</dbReference>
<evidence type="ECO:0000313" key="2">
    <source>
        <dbReference type="EMBL" id="CAB4126958.1"/>
    </source>
</evidence>
<organism evidence="2">
    <name type="scientific">uncultured Caudovirales phage</name>
    <dbReference type="NCBI Taxonomy" id="2100421"/>
    <lineage>
        <taxon>Viruses</taxon>
        <taxon>Duplodnaviria</taxon>
        <taxon>Heunggongvirae</taxon>
        <taxon>Uroviricota</taxon>
        <taxon>Caudoviricetes</taxon>
        <taxon>Peduoviridae</taxon>
        <taxon>Maltschvirus</taxon>
        <taxon>Maltschvirus maltsch</taxon>
    </lineage>
</organism>
<protein>
    <submittedName>
        <fullName evidence="2">HTH_XRE domain containing protein</fullName>
    </submittedName>
</protein>
<accession>A0A6J5KWS3</accession>
<dbReference type="Gene3D" id="1.10.260.40">
    <property type="entry name" value="lambda repressor-like DNA-binding domains"/>
    <property type="match status" value="1"/>
</dbReference>
<evidence type="ECO:0000259" key="1">
    <source>
        <dbReference type="PROSITE" id="PS50943"/>
    </source>
</evidence>
<reference evidence="2" key="1">
    <citation type="submission" date="2020-04" db="EMBL/GenBank/DDBJ databases">
        <authorList>
            <person name="Chiriac C."/>
            <person name="Salcher M."/>
            <person name="Ghai R."/>
            <person name="Kavagutti S V."/>
        </authorList>
    </citation>
    <scope>NUCLEOTIDE SEQUENCE</scope>
</reference>
<proteinExistence type="predicted"/>
<dbReference type="GO" id="GO:0003677">
    <property type="term" value="F:DNA binding"/>
    <property type="evidence" value="ECO:0007669"/>
    <property type="project" value="InterPro"/>
</dbReference>
<dbReference type="InterPro" id="IPR010982">
    <property type="entry name" value="Lambda_DNA-bd_dom_sf"/>
</dbReference>
<name>A0A6J5KWS3_9CAUD</name>
<gene>
    <name evidence="2" type="ORF">UFOVP78_32</name>
</gene>
<dbReference type="InterPro" id="IPR001387">
    <property type="entry name" value="Cro/C1-type_HTH"/>
</dbReference>
<dbReference type="PROSITE" id="PS50943">
    <property type="entry name" value="HTH_CROC1"/>
    <property type="match status" value="1"/>
</dbReference>
<dbReference type="Pfam" id="PF01381">
    <property type="entry name" value="HTH_3"/>
    <property type="match status" value="1"/>
</dbReference>
<dbReference type="SMART" id="SM00530">
    <property type="entry name" value="HTH_XRE"/>
    <property type="match status" value="1"/>
</dbReference>
<feature type="domain" description="HTH cro/C1-type" evidence="1">
    <location>
        <begin position="3"/>
        <end position="49"/>
    </location>
</feature>
<dbReference type="EMBL" id="LR796203">
    <property type="protein sequence ID" value="CAB4126958.1"/>
    <property type="molecule type" value="Genomic_DNA"/>
</dbReference>
<dbReference type="SUPFAM" id="SSF47413">
    <property type="entry name" value="lambda repressor-like DNA-binding domains"/>
    <property type="match status" value="1"/>
</dbReference>
<sequence length="79" mass="8762">MDLRDWMTLNDLSNADLAAKLGVAANTVSRWRNRTRMPRPREMKLIAEASAGEVTANDFFAPRAEPCATAAMIRREVAA</sequence>